<protein>
    <submittedName>
        <fullName evidence="1">Uncharacterized protein</fullName>
    </submittedName>
</protein>
<proteinExistence type="predicted"/>
<organism evidence="1">
    <name type="scientific">Candidatus Kentrum sp. LPFa</name>
    <dbReference type="NCBI Taxonomy" id="2126335"/>
    <lineage>
        <taxon>Bacteria</taxon>
        <taxon>Pseudomonadati</taxon>
        <taxon>Pseudomonadota</taxon>
        <taxon>Gammaproteobacteria</taxon>
        <taxon>Candidatus Kentrum</taxon>
    </lineage>
</organism>
<name>A0A450X679_9GAMM</name>
<accession>A0A450X679</accession>
<evidence type="ECO:0000313" key="1">
    <source>
        <dbReference type="EMBL" id="VFK24778.1"/>
    </source>
</evidence>
<reference evidence="1" key="1">
    <citation type="submission" date="2019-02" db="EMBL/GenBank/DDBJ databases">
        <authorList>
            <person name="Gruber-Vodicka R. H."/>
            <person name="Seah K. B. B."/>
        </authorList>
    </citation>
    <scope>NUCLEOTIDE SEQUENCE</scope>
    <source>
        <strain evidence="1">BECK_S313</strain>
    </source>
</reference>
<sequence length="53" mass="6303">MDEEALRRHFPVQLNEHFEETAIGKTFNYSGKTDILVRVEEKNIFIRRIQILG</sequence>
<dbReference type="EMBL" id="CAADFK010000429">
    <property type="protein sequence ID" value="VFK24778.1"/>
    <property type="molecule type" value="Genomic_DNA"/>
</dbReference>
<dbReference type="AlphaFoldDB" id="A0A450X679"/>
<gene>
    <name evidence="1" type="ORF">BECKLPF1236B_GA0070989_14292</name>
</gene>